<sequence>MTINNMEVNNIVKLIVSSIVVNRPSFNKLDELISIKTMMMIFEIIQNQKDWVNKVFIKYKI</sequence>
<keyword evidence="2" id="KW-1185">Reference proteome</keyword>
<evidence type="ECO:0000313" key="2">
    <source>
        <dbReference type="Proteomes" id="UP001597118"/>
    </source>
</evidence>
<dbReference type="EMBL" id="JBHUDG010000003">
    <property type="protein sequence ID" value="MFD1628674.1"/>
    <property type="molecule type" value="Genomic_DNA"/>
</dbReference>
<proteinExistence type="predicted"/>
<name>A0ABW4I9J5_9SPHI</name>
<dbReference type="RefSeq" id="WP_379661061.1">
    <property type="nucleotide sequence ID" value="NZ_JBHUDG010000003.1"/>
</dbReference>
<gene>
    <name evidence="1" type="ORF">ACFSAH_02235</name>
</gene>
<evidence type="ECO:0000313" key="1">
    <source>
        <dbReference type="EMBL" id="MFD1628674.1"/>
    </source>
</evidence>
<protein>
    <submittedName>
        <fullName evidence="1">Uncharacterized protein</fullName>
    </submittedName>
</protein>
<accession>A0ABW4I9J5</accession>
<comment type="caution">
    <text evidence="1">The sequence shown here is derived from an EMBL/GenBank/DDBJ whole genome shotgun (WGS) entry which is preliminary data.</text>
</comment>
<dbReference type="Proteomes" id="UP001597118">
    <property type="component" value="Unassembled WGS sequence"/>
</dbReference>
<reference evidence="2" key="1">
    <citation type="journal article" date="2019" name="Int. J. Syst. Evol. Microbiol.">
        <title>The Global Catalogue of Microorganisms (GCM) 10K type strain sequencing project: providing services to taxonomists for standard genome sequencing and annotation.</title>
        <authorList>
            <consortium name="The Broad Institute Genomics Platform"/>
            <consortium name="The Broad Institute Genome Sequencing Center for Infectious Disease"/>
            <person name="Wu L."/>
            <person name="Ma J."/>
        </authorList>
    </citation>
    <scope>NUCLEOTIDE SEQUENCE [LARGE SCALE GENOMIC DNA]</scope>
    <source>
        <strain evidence="2">CCUG 53762</strain>
    </source>
</reference>
<organism evidence="1 2">
    <name type="scientific">Pseudopedobacter beijingensis</name>
    <dbReference type="NCBI Taxonomy" id="1207056"/>
    <lineage>
        <taxon>Bacteria</taxon>
        <taxon>Pseudomonadati</taxon>
        <taxon>Bacteroidota</taxon>
        <taxon>Sphingobacteriia</taxon>
        <taxon>Sphingobacteriales</taxon>
        <taxon>Sphingobacteriaceae</taxon>
        <taxon>Pseudopedobacter</taxon>
    </lineage>
</organism>